<dbReference type="AlphaFoldDB" id="A0AAW1WR87"/>
<dbReference type="InterPro" id="IPR001810">
    <property type="entry name" value="F-box_dom"/>
</dbReference>
<dbReference type="Proteomes" id="UP001457282">
    <property type="component" value="Unassembled WGS sequence"/>
</dbReference>
<dbReference type="PANTHER" id="PTHR35546">
    <property type="entry name" value="F-BOX PROTEIN INTERACTION DOMAIN PROTEIN-RELATED"/>
    <property type="match status" value="1"/>
</dbReference>
<comment type="caution">
    <text evidence="2">The sequence shown here is derived from an EMBL/GenBank/DDBJ whole genome shotgun (WGS) entry which is preliminary data.</text>
</comment>
<keyword evidence="3" id="KW-1185">Reference proteome</keyword>
<evidence type="ECO:0000313" key="3">
    <source>
        <dbReference type="Proteomes" id="UP001457282"/>
    </source>
</evidence>
<gene>
    <name evidence="2" type="ORF">M0R45_024540</name>
</gene>
<dbReference type="PANTHER" id="PTHR35546:SF25">
    <property type="entry name" value="F-BOX DOMAIN-CONTAINING PROTEIN"/>
    <property type="match status" value="1"/>
</dbReference>
<dbReference type="Pfam" id="PF00646">
    <property type="entry name" value="F-box"/>
    <property type="match status" value="1"/>
</dbReference>
<feature type="domain" description="F-box" evidence="1">
    <location>
        <begin position="1"/>
        <end position="47"/>
    </location>
</feature>
<dbReference type="CDD" id="cd09917">
    <property type="entry name" value="F-box_SF"/>
    <property type="match status" value="1"/>
</dbReference>
<dbReference type="InterPro" id="IPR036047">
    <property type="entry name" value="F-box-like_dom_sf"/>
</dbReference>
<proteinExistence type="predicted"/>
<organism evidence="2 3">
    <name type="scientific">Rubus argutus</name>
    <name type="common">Southern blackberry</name>
    <dbReference type="NCBI Taxonomy" id="59490"/>
    <lineage>
        <taxon>Eukaryota</taxon>
        <taxon>Viridiplantae</taxon>
        <taxon>Streptophyta</taxon>
        <taxon>Embryophyta</taxon>
        <taxon>Tracheophyta</taxon>
        <taxon>Spermatophyta</taxon>
        <taxon>Magnoliopsida</taxon>
        <taxon>eudicotyledons</taxon>
        <taxon>Gunneridae</taxon>
        <taxon>Pentapetalae</taxon>
        <taxon>rosids</taxon>
        <taxon>fabids</taxon>
        <taxon>Rosales</taxon>
        <taxon>Rosaceae</taxon>
        <taxon>Rosoideae</taxon>
        <taxon>Rosoideae incertae sedis</taxon>
        <taxon>Rubus</taxon>
    </lineage>
</organism>
<evidence type="ECO:0000259" key="1">
    <source>
        <dbReference type="PROSITE" id="PS50181"/>
    </source>
</evidence>
<accession>A0AAW1WR87</accession>
<name>A0AAW1WR87_RUBAR</name>
<evidence type="ECO:0000313" key="2">
    <source>
        <dbReference type="EMBL" id="KAK9927354.1"/>
    </source>
</evidence>
<sequence length="496" mass="57481">MMTLNEDLLSEIFCRLSEKDLVTCMSVSRSWHQMSSDVWVRRFWAQSPVLGLYFNTVGLSPPPSPPPSPCPYYPSYWCGMRFISLYNYTYDEDNQVRTKNHRGYRDFLKYKIMMQRCRHFSRLDDDTDNYLDGCNGLLLLLKSGGSTTYHQFYVCNPITRQQVAILKAGVHNRHEHFCAALAFDPLESPHNYRVVRIDYSESVSSSSASAWTTVQVDIFWSKYAQWVRHKVQLDPEFTEGFRTFKLCRHFVYLHGKLYSIAMSWKLLWIDLNTTVIKAGSLKLPTIPEEADEATSLSYNSLGVSMDLLCYMKRDRSNTIRIWSYNDRCESGEWILKYSIPRSGLEWRRRIFLEYEKDNEDSVWFEPYAISPNSDVLFFGTSKSISSYHLKRTEVEFVCEILESDIDAETAAGYYFPAFALRACFIPFCQMHKTNNSGSTPISMGSEGTEILSAEVPCDEQEDGGVEVINVRLCCRYQKEPLPMLYPSEIPLEFRSA</sequence>
<reference evidence="2 3" key="1">
    <citation type="journal article" date="2023" name="G3 (Bethesda)">
        <title>A chromosome-length genome assembly and annotation of blackberry (Rubus argutus, cv. 'Hillquist').</title>
        <authorList>
            <person name="Bruna T."/>
            <person name="Aryal R."/>
            <person name="Dudchenko O."/>
            <person name="Sargent D.J."/>
            <person name="Mead D."/>
            <person name="Buti M."/>
            <person name="Cavallini A."/>
            <person name="Hytonen T."/>
            <person name="Andres J."/>
            <person name="Pham M."/>
            <person name="Weisz D."/>
            <person name="Mascagni F."/>
            <person name="Usai G."/>
            <person name="Natali L."/>
            <person name="Bassil N."/>
            <person name="Fernandez G.E."/>
            <person name="Lomsadze A."/>
            <person name="Armour M."/>
            <person name="Olukolu B."/>
            <person name="Poorten T."/>
            <person name="Britton C."/>
            <person name="Davik J."/>
            <person name="Ashrafi H."/>
            <person name="Aiden E.L."/>
            <person name="Borodovsky M."/>
            <person name="Worthington M."/>
        </authorList>
    </citation>
    <scope>NUCLEOTIDE SEQUENCE [LARGE SCALE GENOMIC DNA]</scope>
    <source>
        <strain evidence="2">PI 553951</strain>
    </source>
</reference>
<dbReference type="Gene3D" id="1.20.1280.50">
    <property type="match status" value="1"/>
</dbReference>
<dbReference type="SMART" id="SM00256">
    <property type="entry name" value="FBOX"/>
    <property type="match status" value="1"/>
</dbReference>
<dbReference type="SUPFAM" id="SSF81383">
    <property type="entry name" value="F-box domain"/>
    <property type="match status" value="1"/>
</dbReference>
<dbReference type="PROSITE" id="PS50181">
    <property type="entry name" value="FBOX"/>
    <property type="match status" value="1"/>
</dbReference>
<protein>
    <recommendedName>
        <fullName evidence="1">F-box domain-containing protein</fullName>
    </recommendedName>
</protein>
<dbReference type="EMBL" id="JBEDUW010000005">
    <property type="protein sequence ID" value="KAK9927354.1"/>
    <property type="molecule type" value="Genomic_DNA"/>
</dbReference>
<dbReference type="InterPro" id="IPR055290">
    <property type="entry name" value="At3g26010-like"/>
</dbReference>